<dbReference type="OrthoDB" id="5978656at2759"/>
<dbReference type="eggNOG" id="KOG1549">
    <property type="taxonomic scope" value="Eukaryota"/>
</dbReference>
<evidence type="ECO:0000313" key="6">
    <source>
        <dbReference type="Proteomes" id="UP000011087"/>
    </source>
</evidence>
<reference evidence="6" key="2">
    <citation type="submission" date="2012-11" db="EMBL/GenBank/DDBJ databases">
        <authorList>
            <person name="Kuo A."/>
            <person name="Curtis B.A."/>
            <person name="Tanifuji G."/>
            <person name="Burki F."/>
            <person name="Gruber A."/>
            <person name="Irimia M."/>
            <person name="Maruyama S."/>
            <person name="Arias M.C."/>
            <person name="Ball S.G."/>
            <person name="Gile G.H."/>
            <person name="Hirakawa Y."/>
            <person name="Hopkins J.F."/>
            <person name="Rensing S.A."/>
            <person name="Schmutz J."/>
            <person name="Symeonidi A."/>
            <person name="Elias M."/>
            <person name="Eveleigh R.J."/>
            <person name="Herman E.K."/>
            <person name="Klute M.J."/>
            <person name="Nakayama T."/>
            <person name="Obornik M."/>
            <person name="Reyes-Prieto A."/>
            <person name="Armbrust E.V."/>
            <person name="Aves S.J."/>
            <person name="Beiko R.G."/>
            <person name="Coutinho P."/>
            <person name="Dacks J.B."/>
            <person name="Durnford D.G."/>
            <person name="Fast N.M."/>
            <person name="Green B.R."/>
            <person name="Grisdale C."/>
            <person name="Hempe F."/>
            <person name="Henrissat B."/>
            <person name="Hoppner M.P."/>
            <person name="Ishida K.-I."/>
            <person name="Kim E."/>
            <person name="Koreny L."/>
            <person name="Kroth P.G."/>
            <person name="Liu Y."/>
            <person name="Malik S.-B."/>
            <person name="Maier U.G."/>
            <person name="McRose D."/>
            <person name="Mock T."/>
            <person name="Neilson J.A."/>
            <person name="Onodera N.T."/>
            <person name="Poole A.M."/>
            <person name="Pritham E.J."/>
            <person name="Richards T.A."/>
            <person name="Rocap G."/>
            <person name="Roy S.W."/>
            <person name="Sarai C."/>
            <person name="Schaack S."/>
            <person name="Shirato S."/>
            <person name="Slamovits C.H."/>
            <person name="Spencer D.F."/>
            <person name="Suzuki S."/>
            <person name="Worden A.Z."/>
            <person name="Zauner S."/>
            <person name="Barry K."/>
            <person name="Bell C."/>
            <person name="Bharti A.K."/>
            <person name="Crow J.A."/>
            <person name="Grimwood J."/>
            <person name="Kramer R."/>
            <person name="Lindquist E."/>
            <person name="Lucas S."/>
            <person name="Salamov A."/>
            <person name="McFadden G.I."/>
            <person name="Lane C.E."/>
            <person name="Keeling P.J."/>
            <person name="Gray M.W."/>
            <person name="Grigoriev I.V."/>
            <person name="Archibald J.M."/>
        </authorList>
    </citation>
    <scope>NUCLEOTIDE SEQUENCE</scope>
    <source>
        <strain evidence="6">CCMP2712</strain>
    </source>
</reference>
<keyword evidence="1" id="KW-0663">Pyridoxal phosphate</keyword>
<feature type="domain" description="Aminotransferase class V" evidence="3">
    <location>
        <begin position="61"/>
        <end position="268"/>
    </location>
</feature>
<dbReference type="EnsemblProtists" id="EKX46750">
    <property type="protein sequence ID" value="EKX46750"/>
    <property type="gene ID" value="GUITHDRAFT_162917"/>
</dbReference>
<dbReference type="PaxDb" id="55529-EKX46750"/>
<dbReference type="KEGG" id="gtt:GUITHDRAFT_162917"/>
<dbReference type="InterPro" id="IPR000192">
    <property type="entry name" value="Aminotrans_V_dom"/>
</dbReference>
<organism evidence="4">
    <name type="scientific">Guillardia theta (strain CCMP2712)</name>
    <name type="common">Cryptophyte</name>
    <dbReference type="NCBI Taxonomy" id="905079"/>
    <lineage>
        <taxon>Eukaryota</taxon>
        <taxon>Cryptophyceae</taxon>
        <taxon>Pyrenomonadales</taxon>
        <taxon>Geminigeraceae</taxon>
        <taxon>Guillardia</taxon>
    </lineage>
</organism>
<gene>
    <name evidence="4" type="ORF">GUITHDRAFT_162917</name>
</gene>
<dbReference type="Pfam" id="PF00266">
    <property type="entry name" value="Aminotran_5"/>
    <property type="match status" value="1"/>
</dbReference>
<dbReference type="HOGENOM" id="CLU_003433_3_0_1"/>
<dbReference type="Gene3D" id="3.90.1150.10">
    <property type="entry name" value="Aspartate Aminotransferase, domain 1"/>
    <property type="match status" value="1"/>
</dbReference>
<dbReference type="EMBL" id="JH992993">
    <property type="protein sequence ID" value="EKX46750.1"/>
    <property type="molecule type" value="Genomic_DNA"/>
</dbReference>
<evidence type="ECO:0000259" key="3">
    <source>
        <dbReference type="Pfam" id="PF00266"/>
    </source>
</evidence>
<dbReference type="AlphaFoldDB" id="L1JF77"/>
<sequence>MLAGSLMTVLISLTTAAAACMDGDSETCHTKYGTRFGHDLLPSFMLAEGYFNLNHGSFGATPRPVMEAQRRYQEQMEARPDQWFRDDYFMCVNEAREAIAKYVKAPSTDDIVLVENASGGVNAVLRSMVWKEGDVVLFLSSAYPMVKNTAAWLGESNPSVQVKEVQLGSDWPATGGQAVLKPLREALAENKGKTKLVIVSHITSVPAVILPVEDIVRMCRLSGVAGGDVQVLVDGAHALGQVPIDLVGLGDPDYYISNGHKWLFSPKGSEPNVISSSGKKDFVGRFSYTGSRDYTAFCAIKEAFKFRHHVGDEKIYEYTAGLARWAAKMLSRTWGTRVLVPLESQAFMINVQLPTNSTTVAMQLQERLKIDYDTYIVQHSLLWLP</sequence>
<evidence type="ECO:0000256" key="1">
    <source>
        <dbReference type="ARBA" id="ARBA00022898"/>
    </source>
</evidence>
<dbReference type="OMA" id="TGNCHKW"/>
<feature type="signal peptide" evidence="2">
    <location>
        <begin position="1"/>
        <end position="18"/>
    </location>
</feature>
<evidence type="ECO:0000313" key="5">
    <source>
        <dbReference type="EnsemblProtists" id="EKX46750"/>
    </source>
</evidence>
<evidence type="ECO:0000256" key="2">
    <source>
        <dbReference type="SAM" id="SignalP"/>
    </source>
</evidence>
<proteinExistence type="predicted"/>
<keyword evidence="6" id="KW-1185">Reference proteome</keyword>
<dbReference type="Gene3D" id="3.40.640.10">
    <property type="entry name" value="Type I PLP-dependent aspartate aminotransferase-like (Major domain)"/>
    <property type="match status" value="1"/>
</dbReference>
<dbReference type="SUPFAM" id="SSF53383">
    <property type="entry name" value="PLP-dependent transferases"/>
    <property type="match status" value="1"/>
</dbReference>
<reference evidence="5" key="3">
    <citation type="submission" date="2015-06" db="UniProtKB">
        <authorList>
            <consortium name="EnsemblProtists"/>
        </authorList>
    </citation>
    <scope>IDENTIFICATION</scope>
</reference>
<reference evidence="4 6" key="1">
    <citation type="journal article" date="2012" name="Nature">
        <title>Algal genomes reveal evolutionary mosaicism and the fate of nucleomorphs.</title>
        <authorList>
            <consortium name="DOE Joint Genome Institute"/>
            <person name="Curtis B.A."/>
            <person name="Tanifuji G."/>
            <person name="Burki F."/>
            <person name="Gruber A."/>
            <person name="Irimia M."/>
            <person name="Maruyama S."/>
            <person name="Arias M.C."/>
            <person name="Ball S.G."/>
            <person name="Gile G.H."/>
            <person name="Hirakawa Y."/>
            <person name="Hopkins J.F."/>
            <person name="Kuo A."/>
            <person name="Rensing S.A."/>
            <person name="Schmutz J."/>
            <person name="Symeonidi A."/>
            <person name="Elias M."/>
            <person name="Eveleigh R.J."/>
            <person name="Herman E.K."/>
            <person name="Klute M.J."/>
            <person name="Nakayama T."/>
            <person name="Obornik M."/>
            <person name="Reyes-Prieto A."/>
            <person name="Armbrust E.V."/>
            <person name="Aves S.J."/>
            <person name="Beiko R.G."/>
            <person name="Coutinho P."/>
            <person name="Dacks J.B."/>
            <person name="Durnford D.G."/>
            <person name="Fast N.M."/>
            <person name="Green B.R."/>
            <person name="Grisdale C.J."/>
            <person name="Hempel F."/>
            <person name="Henrissat B."/>
            <person name="Hoppner M.P."/>
            <person name="Ishida K."/>
            <person name="Kim E."/>
            <person name="Koreny L."/>
            <person name="Kroth P.G."/>
            <person name="Liu Y."/>
            <person name="Malik S.B."/>
            <person name="Maier U.G."/>
            <person name="McRose D."/>
            <person name="Mock T."/>
            <person name="Neilson J.A."/>
            <person name="Onodera N.T."/>
            <person name="Poole A.M."/>
            <person name="Pritham E.J."/>
            <person name="Richards T.A."/>
            <person name="Rocap G."/>
            <person name="Roy S.W."/>
            <person name="Sarai C."/>
            <person name="Schaack S."/>
            <person name="Shirato S."/>
            <person name="Slamovits C.H."/>
            <person name="Spencer D.F."/>
            <person name="Suzuki S."/>
            <person name="Worden A.Z."/>
            <person name="Zauner S."/>
            <person name="Barry K."/>
            <person name="Bell C."/>
            <person name="Bharti A.K."/>
            <person name="Crow J.A."/>
            <person name="Grimwood J."/>
            <person name="Kramer R."/>
            <person name="Lindquist E."/>
            <person name="Lucas S."/>
            <person name="Salamov A."/>
            <person name="McFadden G.I."/>
            <person name="Lane C.E."/>
            <person name="Keeling P.J."/>
            <person name="Gray M.W."/>
            <person name="Grigoriev I.V."/>
            <person name="Archibald J.M."/>
        </authorList>
    </citation>
    <scope>NUCLEOTIDE SEQUENCE</scope>
    <source>
        <strain evidence="4 6">CCMP2712</strain>
    </source>
</reference>
<dbReference type="InterPro" id="IPR015422">
    <property type="entry name" value="PyrdxlP-dep_Trfase_small"/>
</dbReference>
<dbReference type="PANTHER" id="PTHR43092:SF2">
    <property type="entry name" value="HERCYNYLCYSTEINE SULFOXIDE LYASE"/>
    <property type="match status" value="1"/>
</dbReference>
<name>L1JF77_GUITC</name>
<dbReference type="InterPro" id="IPR015421">
    <property type="entry name" value="PyrdxlP-dep_Trfase_major"/>
</dbReference>
<dbReference type="RefSeq" id="XP_005833730.1">
    <property type="nucleotide sequence ID" value="XM_005833673.1"/>
</dbReference>
<protein>
    <recommendedName>
        <fullName evidence="3">Aminotransferase class V domain-containing protein</fullName>
    </recommendedName>
</protein>
<dbReference type="PANTHER" id="PTHR43092">
    <property type="entry name" value="L-CYSTEINE DESULFHYDRASE"/>
    <property type="match status" value="1"/>
</dbReference>
<dbReference type="STRING" id="905079.L1JF77"/>
<dbReference type="InterPro" id="IPR015424">
    <property type="entry name" value="PyrdxlP-dep_Trfase"/>
</dbReference>
<keyword evidence="2" id="KW-0732">Signal</keyword>
<accession>L1JF77</accession>
<evidence type="ECO:0000313" key="4">
    <source>
        <dbReference type="EMBL" id="EKX46750.1"/>
    </source>
</evidence>
<dbReference type="GeneID" id="17303271"/>
<feature type="chain" id="PRO_5008771266" description="Aminotransferase class V domain-containing protein" evidence="2">
    <location>
        <begin position="19"/>
        <end position="385"/>
    </location>
</feature>
<dbReference type="Proteomes" id="UP000011087">
    <property type="component" value="Unassembled WGS sequence"/>
</dbReference>